<comment type="caution">
    <text evidence="2">The sequence shown here is derived from an EMBL/GenBank/DDBJ whole genome shotgun (WGS) entry which is preliminary data.</text>
</comment>
<sequence length="75" mass="8663">MNIKKLIVHTLELQSAKKGPSQSRVNDGEIALLYSRFGPELMPRRFVIVRKLQHIKQLEQQAKNDCDYCSERHAG</sequence>
<gene>
    <name evidence="2" type="ORF">DFP97_108217</name>
</gene>
<evidence type="ECO:0000313" key="3">
    <source>
        <dbReference type="Proteomes" id="UP000252415"/>
    </source>
</evidence>
<dbReference type="GO" id="GO:0003723">
    <property type="term" value="F:RNA binding"/>
    <property type="evidence" value="ECO:0007669"/>
    <property type="project" value="InterPro"/>
</dbReference>
<protein>
    <recommendedName>
        <fullName evidence="1">APO domain-containing protein</fullName>
    </recommendedName>
</protein>
<evidence type="ECO:0000313" key="2">
    <source>
        <dbReference type="EMBL" id="RCW47593.1"/>
    </source>
</evidence>
<dbReference type="PROSITE" id="PS51499">
    <property type="entry name" value="APO"/>
    <property type="match status" value="1"/>
</dbReference>
<organism evidence="2 3">
    <name type="scientific">Paenibacillus prosopidis</name>
    <dbReference type="NCBI Taxonomy" id="630520"/>
    <lineage>
        <taxon>Bacteria</taxon>
        <taxon>Bacillati</taxon>
        <taxon>Bacillota</taxon>
        <taxon>Bacilli</taxon>
        <taxon>Bacillales</taxon>
        <taxon>Paenibacillaceae</taxon>
        <taxon>Paenibacillus</taxon>
    </lineage>
</organism>
<dbReference type="EMBL" id="QPJD01000008">
    <property type="protein sequence ID" value="RCW47593.1"/>
    <property type="molecule type" value="Genomic_DNA"/>
</dbReference>
<dbReference type="Proteomes" id="UP000252415">
    <property type="component" value="Unassembled WGS sequence"/>
</dbReference>
<dbReference type="AlphaFoldDB" id="A0A368W1F1"/>
<name>A0A368W1F1_9BACL</name>
<accession>A0A368W1F1</accession>
<dbReference type="InterPro" id="IPR023342">
    <property type="entry name" value="APO_dom"/>
</dbReference>
<feature type="domain" description="APO" evidence="1">
    <location>
        <begin position="65"/>
        <end position="75"/>
    </location>
</feature>
<keyword evidence="3" id="KW-1185">Reference proteome</keyword>
<evidence type="ECO:0000259" key="1">
    <source>
        <dbReference type="PROSITE" id="PS51499"/>
    </source>
</evidence>
<proteinExistence type="predicted"/>
<reference evidence="2 3" key="1">
    <citation type="submission" date="2018-07" db="EMBL/GenBank/DDBJ databases">
        <title>Genomic Encyclopedia of Type Strains, Phase III (KMG-III): the genomes of soil and plant-associated and newly described type strains.</title>
        <authorList>
            <person name="Whitman W."/>
        </authorList>
    </citation>
    <scope>NUCLEOTIDE SEQUENCE [LARGE SCALE GENOMIC DNA]</scope>
    <source>
        <strain evidence="2 3">CECT 7506</strain>
    </source>
</reference>